<dbReference type="Gramene" id="rna-AYBTSS11_LOCUS7947">
    <property type="protein sequence ID" value="CAJ1937309.1"/>
    <property type="gene ID" value="gene-AYBTSS11_LOCUS7947"/>
</dbReference>
<sequence>MASFVRGCKTVRPTEEHGNSVGHLNKETDQLNGKMFGGRCLQEEHYDRTRYK</sequence>
<dbReference type="AlphaFoldDB" id="A0AA86V6N5"/>
<feature type="compositionally biased region" description="Basic and acidic residues" evidence="1">
    <location>
        <begin position="12"/>
        <end position="29"/>
    </location>
</feature>
<organism evidence="2 3">
    <name type="scientific">Sphenostylis stenocarpa</name>
    <dbReference type="NCBI Taxonomy" id="92480"/>
    <lineage>
        <taxon>Eukaryota</taxon>
        <taxon>Viridiplantae</taxon>
        <taxon>Streptophyta</taxon>
        <taxon>Embryophyta</taxon>
        <taxon>Tracheophyta</taxon>
        <taxon>Spermatophyta</taxon>
        <taxon>Magnoliopsida</taxon>
        <taxon>eudicotyledons</taxon>
        <taxon>Gunneridae</taxon>
        <taxon>Pentapetalae</taxon>
        <taxon>rosids</taxon>
        <taxon>fabids</taxon>
        <taxon>Fabales</taxon>
        <taxon>Fabaceae</taxon>
        <taxon>Papilionoideae</taxon>
        <taxon>50 kb inversion clade</taxon>
        <taxon>NPAAA clade</taxon>
        <taxon>indigoferoid/millettioid clade</taxon>
        <taxon>Phaseoleae</taxon>
        <taxon>Sphenostylis</taxon>
    </lineage>
</organism>
<evidence type="ECO:0000313" key="3">
    <source>
        <dbReference type="Proteomes" id="UP001189624"/>
    </source>
</evidence>
<reference evidence="2" key="1">
    <citation type="submission" date="2023-10" db="EMBL/GenBank/DDBJ databases">
        <authorList>
            <person name="Domelevo Entfellner J.-B."/>
        </authorList>
    </citation>
    <scope>NUCLEOTIDE SEQUENCE</scope>
</reference>
<feature type="region of interest" description="Disordered" evidence="1">
    <location>
        <begin position="1"/>
        <end position="33"/>
    </location>
</feature>
<dbReference type="EMBL" id="OY731400">
    <property type="protein sequence ID" value="CAJ1937309.1"/>
    <property type="molecule type" value="Genomic_DNA"/>
</dbReference>
<gene>
    <name evidence="2" type="ORF">AYBTSS11_LOCUS7947</name>
</gene>
<evidence type="ECO:0000256" key="1">
    <source>
        <dbReference type="SAM" id="MobiDB-lite"/>
    </source>
</evidence>
<proteinExistence type="predicted"/>
<keyword evidence="3" id="KW-1185">Reference proteome</keyword>
<accession>A0AA86V6N5</accession>
<protein>
    <submittedName>
        <fullName evidence="2">Uncharacterized protein</fullName>
    </submittedName>
</protein>
<dbReference type="Proteomes" id="UP001189624">
    <property type="component" value="Chromosome 3"/>
</dbReference>
<name>A0AA86V6N5_9FABA</name>
<evidence type="ECO:0000313" key="2">
    <source>
        <dbReference type="EMBL" id="CAJ1937309.1"/>
    </source>
</evidence>